<evidence type="ECO:0000259" key="2">
    <source>
        <dbReference type="Pfam" id="PF02517"/>
    </source>
</evidence>
<reference evidence="3 4" key="1">
    <citation type="journal article" date="2024" name="Nat. Commun.">
        <title>Phylogenomics reveals the evolutionary origins of lichenization in chlorophyte algae.</title>
        <authorList>
            <person name="Puginier C."/>
            <person name="Libourel C."/>
            <person name="Otte J."/>
            <person name="Skaloud P."/>
            <person name="Haon M."/>
            <person name="Grisel S."/>
            <person name="Petersen M."/>
            <person name="Berrin J.G."/>
            <person name="Delaux P.M."/>
            <person name="Dal Grande F."/>
            <person name="Keller J."/>
        </authorList>
    </citation>
    <scope>NUCLEOTIDE SEQUENCE [LARGE SCALE GENOMIC DNA]</scope>
    <source>
        <strain evidence="3 4">SAG 2043</strain>
    </source>
</reference>
<dbReference type="EMBL" id="JALJOR010000003">
    <property type="protein sequence ID" value="KAK9820282.1"/>
    <property type="molecule type" value="Genomic_DNA"/>
</dbReference>
<evidence type="ECO:0000256" key="1">
    <source>
        <dbReference type="SAM" id="Phobius"/>
    </source>
</evidence>
<keyword evidence="1" id="KW-0812">Transmembrane</keyword>
<dbReference type="GO" id="GO:0080120">
    <property type="term" value="P:CAAX-box protein maturation"/>
    <property type="evidence" value="ECO:0007669"/>
    <property type="project" value="UniProtKB-ARBA"/>
</dbReference>
<protein>
    <recommendedName>
        <fullName evidence="2">CAAX prenyl protease 2/Lysostaphin resistance protein A-like domain-containing protein</fullName>
    </recommendedName>
</protein>
<comment type="caution">
    <text evidence="3">The sequence shown here is derived from an EMBL/GenBank/DDBJ whole genome shotgun (WGS) entry which is preliminary data.</text>
</comment>
<gene>
    <name evidence="3" type="ORF">WJX72_008579</name>
</gene>
<keyword evidence="4" id="KW-1185">Reference proteome</keyword>
<keyword evidence="1" id="KW-1133">Transmembrane helix</keyword>
<keyword evidence="1" id="KW-0472">Membrane</keyword>
<dbReference type="PANTHER" id="PTHR43592">
    <property type="entry name" value="CAAX AMINO TERMINAL PROTEASE"/>
    <property type="match status" value="1"/>
</dbReference>
<sequence>MRTVPSKHGMQQGVRQLACCPTSLLVQNCRSDSKPHRGSWTVCMASKKRKGSQKKRISEDGTGTTEQVAEKLAASPQTAVEGAIPASASTDCVESPVQLSRNGKPVGWSFFPGDDVEQPAPEGSTKEEMEAGVQIDLVASSTAAAEGEPLPAVSKGQVFRSCLQVSLIFAVAGFFLRLAAQTVGVTAMHNDAALVDRLLQFPDDVPPQHWAVMLGSAAVVTVARQLLLQQWPAFASATNKSNKQILSPLTPLDLVWLAALSGASEEFLFRGGLIPALLPDWRGVLLSGAAFGVLHNSGGRNLAFAAWAGVVGVVYGYAFLYTEDIYVPMGAHSLANLAAAVLWLQAHDWSTAAKR</sequence>
<name>A0AAW1QFS9_9CHLO</name>
<dbReference type="Proteomes" id="UP001489004">
    <property type="component" value="Unassembled WGS sequence"/>
</dbReference>
<feature type="transmembrane region" description="Helical" evidence="1">
    <location>
        <begin position="302"/>
        <end position="320"/>
    </location>
</feature>
<feature type="transmembrane region" description="Helical" evidence="1">
    <location>
        <begin position="208"/>
        <end position="227"/>
    </location>
</feature>
<dbReference type="GO" id="GO:0004175">
    <property type="term" value="F:endopeptidase activity"/>
    <property type="evidence" value="ECO:0007669"/>
    <property type="project" value="UniProtKB-ARBA"/>
</dbReference>
<evidence type="ECO:0000313" key="4">
    <source>
        <dbReference type="Proteomes" id="UP001489004"/>
    </source>
</evidence>
<proteinExistence type="predicted"/>
<organism evidence="3 4">
    <name type="scientific">[Myrmecia] bisecta</name>
    <dbReference type="NCBI Taxonomy" id="41462"/>
    <lineage>
        <taxon>Eukaryota</taxon>
        <taxon>Viridiplantae</taxon>
        <taxon>Chlorophyta</taxon>
        <taxon>core chlorophytes</taxon>
        <taxon>Trebouxiophyceae</taxon>
        <taxon>Trebouxiales</taxon>
        <taxon>Trebouxiaceae</taxon>
        <taxon>Myrmecia</taxon>
    </lineage>
</organism>
<accession>A0AAW1QFS9</accession>
<dbReference type="AlphaFoldDB" id="A0AAW1QFS9"/>
<feature type="domain" description="CAAX prenyl protease 2/Lysostaphin resistance protein A-like" evidence="2">
    <location>
        <begin position="251"/>
        <end position="337"/>
    </location>
</feature>
<feature type="transmembrane region" description="Helical" evidence="1">
    <location>
        <begin position="326"/>
        <end position="346"/>
    </location>
</feature>
<feature type="transmembrane region" description="Helical" evidence="1">
    <location>
        <begin position="165"/>
        <end position="188"/>
    </location>
</feature>
<dbReference type="PANTHER" id="PTHR43592:SF7">
    <property type="entry name" value="CAAX AMINO TERMINAL PROTEASE FAMILY PROTEIN"/>
    <property type="match status" value="1"/>
</dbReference>
<evidence type="ECO:0000313" key="3">
    <source>
        <dbReference type="EMBL" id="KAK9820282.1"/>
    </source>
</evidence>
<dbReference type="InterPro" id="IPR003675">
    <property type="entry name" value="Rce1/LyrA-like_dom"/>
</dbReference>
<dbReference type="Pfam" id="PF02517">
    <property type="entry name" value="Rce1-like"/>
    <property type="match status" value="1"/>
</dbReference>